<keyword evidence="3" id="KW-1185">Reference proteome</keyword>
<evidence type="ECO:0000313" key="3">
    <source>
        <dbReference type="Proteomes" id="UP001346869"/>
    </source>
</evidence>
<dbReference type="EMBL" id="JAUZQC010000021">
    <property type="protein sequence ID" value="KAK5851973.1"/>
    <property type="molecule type" value="Genomic_DNA"/>
</dbReference>
<reference evidence="2 3" key="2">
    <citation type="journal article" date="2023" name="Mol. Biol. Evol.">
        <title>Genomics of Secondarily Temperate Adaptation in the Only Non-Antarctic Icefish.</title>
        <authorList>
            <person name="Rivera-Colon A.G."/>
            <person name="Rayamajhi N."/>
            <person name="Minhas B.F."/>
            <person name="Madrigal G."/>
            <person name="Bilyk K.T."/>
            <person name="Yoon V."/>
            <person name="Hune M."/>
            <person name="Gregory S."/>
            <person name="Cheng C.H.C."/>
            <person name="Catchen J.M."/>
        </authorList>
    </citation>
    <scope>NUCLEOTIDE SEQUENCE [LARGE SCALE GENOMIC DNA]</scope>
    <source>
        <strain evidence="2">JMC-PN-2008</strain>
    </source>
</reference>
<dbReference type="AlphaFoldDB" id="A0AAN7WUF4"/>
<reference evidence="2 3" key="1">
    <citation type="journal article" date="2023" name="Genes (Basel)">
        <title>Chromosome-Level Genome Assembly and Circadian Gene Repertoire of the Patagonia Blennie Eleginops maclovinus-The Closest Ancestral Proxy of Antarctic Cryonotothenioids.</title>
        <authorList>
            <person name="Cheng C.C."/>
            <person name="Rivera-Colon A.G."/>
            <person name="Minhas B.F."/>
            <person name="Wilson L."/>
            <person name="Rayamajhi N."/>
            <person name="Vargas-Chacoff L."/>
            <person name="Catchen J.M."/>
        </authorList>
    </citation>
    <scope>NUCLEOTIDE SEQUENCE [LARGE SCALE GENOMIC DNA]</scope>
    <source>
        <strain evidence="2">JMC-PN-2008</strain>
    </source>
</reference>
<proteinExistence type="predicted"/>
<dbReference type="Proteomes" id="UP001346869">
    <property type="component" value="Unassembled WGS sequence"/>
</dbReference>
<comment type="caution">
    <text evidence="2">The sequence shown here is derived from an EMBL/GenBank/DDBJ whole genome shotgun (WGS) entry which is preliminary data.</text>
</comment>
<protein>
    <submittedName>
        <fullName evidence="2">Uncharacterized protein</fullName>
    </submittedName>
</protein>
<sequence>MLGSPLLPPLSSFYPSPRSFKCWWAAEQYPGGHGDRQPPPCGLFLLLFLVLLLLGSYTLLTAHTGLITAAQRSVLASILRETLET</sequence>
<feature type="transmembrane region" description="Helical" evidence="1">
    <location>
        <begin position="43"/>
        <end position="62"/>
    </location>
</feature>
<name>A0AAN7WUF4_ELEMC</name>
<keyword evidence="1" id="KW-1133">Transmembrane helix</keyword>
<evidence type="ECO:0000256" key="1">
    <source>
        <dbReference type="SAM" id="Phobius"/>
    </source>
</evidence>
<accession>A0AAN7WUF4</accession>
<keyword evidence="1" id="KW-0472">Membrane</keyword>
<keyword evidence="1" id="KW-0812">Transmembrane</keyword>
<organism evidence="2 3">
    <name type="scientific">Eleginops maclovinus</name>
    <name type="common">Patagonian blennie</name>
    <name type="synonym">Eleginus maclovinus</name>
    <dbReference type="NCBI Taxonomy" id="56733"/>
    <lineage>
        <taxon>Eukaryota</taxon>
        <taxon>Metazoa</taxon>
        <taxon>Chordata</taxon>
        <taxon>Craniata</taxon>
        <taxon>Vertebrata</taxon>
        <taxon>Euteleostomi</taxon>
        <taxon>Actinopterygii</taxon>
        <taxon>Neopterygii</taxon>
        <taxon>Teleostei</taxon>
        <taxon>Neoteleostei</taxon>
        <taxon>Acanthomorphata</taxon>
        <taxon>Eupercaria</taxon>
        <taxon>Perciformes</taxon>
        <taxon>Notothenioidei</taxon>
        <taxon>Eleginopidae</taxon>
        <taxon>Eleginops</taxon>
    </lineage>
</organism>
<gene>
    <name evidence="2" type="ORF">PBY51_023483</name>
</gene>
<evidence type="ECO:0000313" key="2">
    <source>
        <dbReference type="EMBL" id="KAK5851973.1"/>
    </source>
</evidence>